<evidence type="ECO:0000256" key="9">
    <source>
        <dbReference type="ARBA" id="ARBA00023136"/>
    </source>
</evidence>
<evidence type="ECO:0000256" key="2">
    <source>
        <dbReference type="ARBA" id="ARBA00006810"/>
    </source>
</evidence>
<name>A0A6J6CJ12_9ZZZZ</name>
<evidence type="ECO:0000313" key="12">
    <source>
        <dbReference type="EMBL" id="CAB4551347.1"/>
    </source>
</evidence>
<sequence length="252" mass="27928">MLALKFPEINQLLRWKDLFPGFNKIAIIAILATVISIVLFILATRRPTDEAPKGARNFAEVIVEFIENGVIMQTMGKDGLGWTPFLLTTFLFIYLCNVPGIIPFFQMPATARMAVPMFLALLVWVVFNATGIKHQGVGGYLKSVLFPPGVPKALYILVTPIELISVFLVRPFSLAVRLFANMLAGHILLITFALLSEALFQAKDVILIPFGILPFFMLLFITSFEVLVAFLQAYIFVILAAVYIGGAAHPEH</sequence>
<dbReference type="PRINTS" id="PR00123">
    <property type="entry name" value="ATPASEA"/>
</dbReference>
<evidence type="ECO:0000256" key="7">
    <source>
        <dbReference type="ARBA" id="ARBA00022989"/>
    </source>
</evidence>
<evidence type="ECO:0000256" key="3">
    <source>
        <dbReference type="ARBA" id="ARBA00022448"/>
    </source>
</evidence>
<evidence type="ECO:0000256" key="1">
    <source>
        <dbReference type="ARBA" id="ARBA00004141"/>
    </source>
</evidence>
<keyword evidence="3" id="KW-0813">Transport</keyword>
<dbReference type="Pfam" id="PF00119">
    <property type="entry name" value="ATP-synt_A"/>
    <property type="match status" value="1"/>
</dbReference>
<evidence type="ECO:0000256" key="8">
    <source>
        <dbReference type="ARBA" id="ARBA00023065"/>
    </source>
</evidence>
<feature type="transmembrane region" description="Helical" evidence="11">
    <location>
        <begin position="25"/>
        <end position="43"/>
    </location>
</feature>
<evidence type="ECO:0000256" key="5">
    <source>
        <dbReference type="ARBA" id="ARBA00022692"/>
    </source>
</evidence>
<evidence type="ECO:0000256" key="6">
    <source>
        <dbReference type="ARBA" id="ARBA00022781"/>
    </source>
</evidence>
<comment type="similarity">
    <text evidence="2">Belongs to the ATPase A chain family.</text>
</comment>
<feature type="transmembrane region" description="Helical" evidence="11">
    <location>
        <begin position="178"/>
        <end position="200"/>
    </location>
</feature>
<dbReference type="AlphaFoldDB" id="A0A6J6CJ12"/>
<dbReference type="PROSITE" id="PS00449">
    <property type="entry name" value="ATPASE_A"/>
    <property type="match status" value="1"/>
</dbReference>
<feature type="transmembrane region" description="Helical" evidence="11">
    <location>
        <begin position="85"/>
        <end position="105"/>
    </location>
</feature>
<dbReference type="InterPro" id="IPR023011">
    <property type="entry name" value="ATP_synth_F0_asu_AS"/>
</dbReference>
<dbReference type="CDD" id="cd00310">
    <property type="entry name" value="ATP-synt_Fo_a_6"/>
    <property type="match status" value="1"/>
</dbReference>
<keyword evidence="10" id="KW-0066">ATP synthesis</keyword>
<dbReference type="InterPro" id="IPR045083">
    <property type="entry name" value="ATP_synth_F0_asu_bact/mt"/>
</dbReference>
<feature type="transmembrane region" description="Helical" evidence="11">
    <location>
        <begin position="153"/>
        <end position="172"/>
    </location>
</feature>
<dbReference type="HAMAP" id="MF_01393">
    <property type="entry name" value="ATP_synth_a_bact"/>
    <property type="match status" value="1"/>
</dbReference>
<dbReference type="EMBL" id="CAEZWE010000081">
    <property type="protein sequence ID" value="CAB4662654.1"/>
    <property type="molecule type" value="Genomic_DNA"/>
</dbReference>
<keyword evidence="5 11" id="KW-0812">Transmembrane</keyword>
<comment type="subcellular location">
    <subcellularLocation>
        <location evidence="1">Membrane</location>
        <topology evidence="1">Multi-pass membrane protein</topology>
    </subcellularLocation>
</comment>
<organism evidence="12">
    <name type="scientific">freshwater metagenome</name>
    <dbReference type="NCBI Taxonomy" id="449393"/>
    <lineage>
        <taxon>unclassified sequences</taxon>
        <taxon>metagenomes</taxon>
        <taxon>ecological metagenomes</taxon>
    </lineage>
</organism>
<gene>
    <name evidence="12" type="ORF">UFOPK1572_00188</name>
    <name evidence="13" type="ORF">UFOPK2169_01518</name>
</gene>
<dbReference type="NCBIfam" id="TIGR01131">
    <property type="entry name" value="ATP_synt_6_or_A"/>
    <property type="match status" value="1"/>
</dbReference>
<dbReference type="InterPro" id="IPR000568">
    <property type="entry name" value="ATP_synth_F0_asu"/>
</dbReference>
<keyword evidence="9 11" id="KW-0472">Membrane</keyword>
<dbReference type="PANTHER" id="PTHR11410:SF0">
    <property type="entry name" value="ATP SYNTHASE SUBUNIT A"/>
    <property type="match status" value="1"/>
</dbReference>
<evidence type="ECO:0000256" key="11">
    <source>
        <dbReference type="SAM" id="Phobius"/>
    </source>
</evidence>
<feature type="transmembrane region" description="Helical" evidence="11">
    <location>
        <begin position="111"/>
        <end position="132"/>
    </location>
</feature>
<keyword evidence="7 11" id="KW-1133">Transmembrane helix</keyword>
<dbReference type="Gene3D" id="1.20.120.220">
    <property type="entry name" value="ATP synthase, F0 complex, subunit A"/>
    <property type="match status" value="1"/>
</dbReference>
<evidence type="ECO:0000256" key="4">
    <source>
        <dbReference type="ARBA" id="ARBA00022547"/>
    </source>
</evidence>
<evidence type="ECO:0000256" key="10">
    <source>
        <dbReference type="ARBA" id="ARBA00023310"/>
    </source>
</evidence>
<dbReference type="GO" id="GO:0046933">
    <property type="term" value="F:proton-transporting ATP synthase activity, rotational mechanism"/>
    <property type="evidence" value="ECO:0007669"/>
    <property type="project" value="TreeGrafter"/>
</dbReference>
<proteinExistence type="inferred from homology"/>
<protein>
    <submittedName>
        <fullName evidence="12">Unannotated protein</fullName>
    </submittedName>
</protein>
<dbReference type="PANTHER" id="PTHR11410">
    <property type="entry name" value="ATP SYNTHASE SUBUNIT A"/>
    <property type="match status" value="1"/>
</dbReference>
<reference evidence="12" key="1">
    <citation type="submission" date="2020-05" db="EMBL/GenBank/DDBJ databases">
        <authorList>
            <person name="Chiriac C."/>
            <person name="Salcher M."/>
            <person name="Ghai R."/>
            <person name="Kavagutti S V."/>
        </authorList>
    </citation>
    <scope>NUCLEOTIDE SEQUENCE</scope>
</reference>
<evidence type="ECO:0000313" key="13">
    <source>
        <dbReference type="EMBL" id="CAB4662654.1"/>
    </source>
</evidence>
<dbReference type="EMBL" id="CAEZTC010000013">
    <property type="protein sequence ID" value="CAB4551347.1"/>
    <property type="molecule type" value="Genomic_DNA"/>
</dbReference>
<keyword evidence="8" id="KW-0406">Ion transport</keyword>
<keyword evidence="4" id="KW-0138">CF(0)</keyword>
<dbReference type="GO" id="GO:0045259">
    <property type="term" value="C:proton-transporting ATP synthase complex"/>
    <property type="evidence" value="ECO:0007669"/>
    <property type="project" value="UniProtKB-KW"/>
</dbReference>
<feature type="transmembrane region" description="Helical" evidence="11">
    <location>
        <begin position="205"/>
        <end position="224"/>
    </location>
</feature>
<dbReference type="InterPro" id="IPR035908">
    <property type="entry name" value="F0_ATP_A_sf"/>
</dbReference>
<feature type="transmembrane region" description="Helical" evidence="11">
    <location>
        <begin position="230"/>
        <end position="248"/>
    </location>
</feature>
<accession>A0A6J6CJ12</accession>
<dbReference type="SUPFAM" id="SSF81336">
    <property type="entry name" value="F1F0 ATP synthase subunit A"/>
    <property type="match status" value="1"/>
</dbReference>
<keyword evidence="6" id="KW-0375">Hydrogen ion transport</keyword>